<name>A0A3D8PXB3_9BACI</name>
<dbReference type="Proteomes" id="UP000256520">
    <property type="component" value="Unassembled WGS sequence"/>
</dbReference>
<organism evidence="1 2">
    <name type="scientific">Oceanobacillus chungangensis</name>
    <dbReference type="NCBI Taxonomy" id="1229152"/>
    <lineage>
        <taxon>Bacteria</taxon>
        <taxon>Bacillati</taxon>
        <taxon>Bacillota</taxon>
        <taxon>Bacilli</taxon>
        <taxon>Bacillales</taxon>
        <taxon>Bacillaceae</taxon>
        <taxon>Oceanobacillus</taxon>
    </lineage>
</organism>
<dbReference type="InterPro" id="IPR000801">
    <property type="entry name" value="Esterase-like"/>
</dbReference>
<dbReference type="RefSeq" id="WP_115748776.1">
    <property type="nucleotide sequence ID" value="NZ_PIOD01000005.1"/>
</dbReference>
<dbReference type="Pfam" id="PF00756">
    <property type="entry name" value="Esterase"/>
    <property type="match status" value="1"/>
</dbReference>
<dbReference type="OrthoDB" id="9803578at2"/>
<keyword evidence="2" id="KW-1185">Reference proteome</keyword>
<reference evidence="2" key="1">
    <citation type="submission" date="2017-11" db="EMBL/GenBank/DDBJ databases">
        <authorList>
            <person name="Zhu W."/>
        </authorList>
    </citation>
    <scope>NUCLEOTIDE SEQUENCE [LARGE SCALE GENOMIC DNA]</scope>
    <source>
        <strain evidence="2">CAU 1051</strain>
    </source>
</reference>
<dbReference type="EMBL" id="PIOD01000005">
    <property type="protein sequence ID" value="RDW20664.1"/>
    <property type="molecule type" value="Genomic_DNA"/>
</dbReference>
<dbReference type="SUPFAM" id="SSF53474">
    <property type="entry name" value="alpha/beta-Hydrolases"/>
    <property type="match status" value="1"/>
</dbReference>
<evidence type="ECO:0000313" key="2">
    <source>
        <dbReference type="Proteomes" id="UP000256520"/>
    </source>
</evidence>
<proteinExistence type="predicted"/>
<accession>A0A3D8PXB3</accession>
<dbReference type="InterPro" id="IPR050583">
    <property type="entry name" value="Mycobacterial_A85_antigen"/>
</dbReference>
<dbReference type="InterPro" id="IPR029058">
    <property type="entry name" value="AB_hydrolase_fold"/>
</dbReference>
<dbReference type="AlphaFoldDB" id="A0A3D8PXB3"/>
<dbReference type="PANTHER" id="PTHR48098">
    <property type="entry name" value="ENTEROCHELIN ESTERASE-RELATED"/>
    <property type="match status" value="1"/>
</dbReference>
<gene>
    <name evidence="1" type="ORF">CWR45_05400</name>
</gene>
<dbReference type="Gene3D" id="3.40.50.1820">
    <property type="entry name" value="alpha/beta hydrolase"/>
    <property type="match status" value="1"/>
</dbReference>
<evidence type="ECO:0008006" key="3">
    <source>
        <dbReference type="Google" id="ProtNLM"/>
    </source>
</evidence>
<dbReference type="PANTHER" id="PTHR48098:SF3">
    <property type="entry name" value="IRON(III) ENTEROBACTIN ESTERASE"/>
    <property type="match status" value="1"/>
</dbReference>
<comment type="caution">
    <text evidence="1">The sequence shown here is derived from an EMBL/GenBank/DDBJ whole genome shotgun (WGS) entry which is preliminary data.</text>
</comment>
<sequence length="248" mass="29284">MNLIKKRITSNYCNREFEVHLLSAANEFKEEADILYVQDGGDYLELGEFEEAFKELSIQYPEQARNLIAVLISPGTSEERWQSYNRKGEEFDNYLFFFTEELMPKLEAEFNAKIVKRGLLGDSLGANISLNIAMRNPEIWTHLLLQSAAVSKEDLQELRKKEKLHWNVYQTVGIFEDEFVSTISNERLYITTLNKEMYCIFKDKQVNIKYVEKEEHHLWDFWRRNLPEALDFFAAGQYENIPDEHNCN</sequence>
<evidence type="ECO:0000313" key="1">
    <source>
        <dbReference type="EMBL" id="RDW20664.1"/>
    </source>
</evidence>
<protein>
    <recommendedName>
        <fullName evidence="3">Esterase</fullName>
    </recommendedName>
</protein>